<dbReference type="AlphaFoldDB" id="A0A194XEM5"/>
<dbReference type="Proteomes" id="UP000070700">
    <property type="component" value="Unassembled WGS sequence"/>
</dbReference>
<name>A0A194XEM5_MOLSC</name>
<dbReference type="GeneID" id="28817106"/>
<proteinExistence type="predicted"/>
<dbReference type="OrthoDB" id="3513892at2759"/>
<feature type="domain" description="2EXR" evidence="1">
    <location>
        <begin position="63"/>
        <end position="170"/>
    </location>
</feature>
<evidence type="ECO:0000259" key="1">
    <source>
        <dbReference type="Pfam" id="PF20150"/>
    </source>
</evidence>
<dbReference type="Pfam" id="PF20150">
    <property type="entry name" value="2EXR"/>
    <property type="match status" value="1"/>
</dbReference>
<keyword evidence="3" id="KW-1185">Reference proteome</keyword>
<evidence type="ECO:0000313" key="3">
    <source>
        <dbReference type="Proteomes" id="UP000070700"/>
    </source>
</evidence>
<dbReference type="RefSeq" id="XP_018072562.1">
    <property type="nucleotide sequence ID" value="XM_018207380.1"/>
</dbReference>
<evidence type="ECO:0000313" key="2">
    <source>
        <dbReference type="EMBL" id="KUJ18207.1"/>
    </source>
</evidence>
<dbReference type="InterPro" id="IPR045518">
    <property type="entry name" value="2EXR"/>
</dbReference>
<reference evidence="2 3" key="1">
    <citation type="submission" date="2015-10" db="EMBL/GenBank/DDBJ databases">
        <title>Full genome of DAOMC 229536 Phialocephala scopiformis, a fungal endophyte of spruce producing the potent anti-insectan compound rugulosin.</title>
        <authorList>
            <consortium name="DOE Joint Genome Institute"/>
            <person name="Walker A.K."/>
            <person name="Frasz S.L."/>
            <person name="Seifert K.A."/>
            <person name="Miller J.D."/>
            <person name="Mondo S.J."/>
            <person name="Labutti K."/>
            <person name="Lipzen A."/>
            <person name="Dockter R."/>
            <person name="Kennedy M."/>
            <person name="Grigoriev I.V."/>
            <person name="Spatafora J.W."/>
        </authorList>
    </citation>
    <scope>NUCLEOTIDE SEQUENCE [LARGE SCALE GENOMIC DNA]</scope>
    <source>
        <strain evidence="2 3">CBS 120377</strain>
    </source>
</reference>
<dbReference type="PANTHER" id="PTHR35910">
    <property type="entry name" value="2EXR DOMAIN-CONTAINING PROTEIN"/>
    <property type="match status" value="1"/>
</dbReference>
<dbReference type="PANTHER" id="PTHR35910:SF6">
    <property type="entry name" value="2EXR DOMAIN-CONTAINING PROTEIN"/>
    <property type="match status" value="1"/>
</dbReference>
<gene>
    <name evidence="2" type="ORF">LY89DRAFT_41738</name>
</gene>
<dbReference type="EMBL" id="KQ947413">
    <property type="protein sequence ID" value="KUJ18207.1"/>
    <property type="molecule type" value="Genomic_DNA"/>
</dbReference>
<accession>A0A194XEM5</accession>
<organism evidence="2 3">
    <name type="scientific">Mollisia scopiformis</name>
    <name type="common">Conifer needle endophyte fungus</name>
    <name type="synonym">Phialocephala scopiformis</name>
    <dbReference type="NCBI Taxonomy" id="149040"/>
    <lineage>
        <taxon>Eukaryota</taxon>
        <taxon>Fungi</taxon>
        <taxon>Dikarya</taxon>
        <taxon>Ascomycota</taxon>
        <taxon>Pezizomycotina</taxon>
        <taxon>Leotiomycetes</taxon>
        <taxon>Helotiales</taxon>
        <taxon>Mollisiaceae</taxon>
        <taxon>Mollisia</taxon>
    </lineage>
</organism>
<protein>
    <recommendedName>
        <fullName evidence="1">2EXR domain-containing protein</fullName>
    </recommendedName>
</protein>
<dbReference type="KEGG" id="psco:LY89DRAFT_41738"/>
<dbReference type="InParanoid" id="A0A194XEM5"/>
<sequence length="241" mass="27214">MSTENHSPLSKQKMAFTKKPAVAVAAKTELPKAQSTDVKQNKADKLSAPAVEAQQEEVTHDTFTCFPNLPVELRYKWELAANAPRLVPLVEVIVAQSEEESDYYCDEFEVNQKSGNPQPAVLQVCQESRAECMQYFELVFGSQHYRGSFWSTELVKQKPAVYFNASCDIFHMSSRFCSNLNIFSGWGPSSDPTLARICSLKGFALNVEDFDADKWPLDYVPSKRSFSFYPSKVEELQPQVN</sequence>